<dbReference type="Gene3D" id="3.60.21.10">
    <property type="match status" value="1"/>
</dbReference>
<dbReference type="EMBL" id="BAABJE010000014">
    <property type="protein sequence ID" value="GAA4798036.1"/>
    <property type="molecule type" value="Genomic_DNA"/>
</dbReference>
<evidence type="ECO:0000313" key="3">
    <source>
        <dbReference type="Proteomes" id="UP001499959"/>
    </source>
</evidence>
<dbReference type="InterPro" id="IPR029052">
    <property type="entry name" value="Metallo-depent_PP-like"/>
</dbReference>
<dbReference type="PANTHER" id="PTHR36492:SF2">
    <property type="entry name" value="[ACYL-CARRIER-PROTEIN] PHOSPHODIESTERASE PPTH"/>
    <property type="match status" value="1"/>
</dbReference>
<gene>
    <name evidence="2" type="ORF">GCM10023307_25060</name>
</gene>
<evidence type="ECO:0000313" key="2">
    <source>
        <dbReference type="EMBL" id="GAA4798036.1"/>
    </source>
</evidence>
<dbReference type="InterPro" id="IPR004843">
    <property type="entry name" value="Calcineurin-like_PHP"/>
</dbReference>
<organism evidence="2 3">
    <name type="scientific">Lysobacter hankyongensis</name>
    <dbReference type="NCBI Taxonomy" id="1176535"/>
    <lineage>
        <taxon>Bacteria</taxon>
        <taxon>Pseudomonadati</taxon>
        <taxon>Pseudomonadota</taxon>
        <taxon>Gammaproteobacteria</taxon>
        <taxon>Lysobacterales</taxon>
        <taxon>Lysobacteraceae</taxon>
        <taxon>Lysobacter</taxon>
    </lineage>
</organism>
<comment type="caution">
    <text evidence="2">The sequence shown here is derived from an EMBL/GenBank/DDBJ whole genome shotgun (WGS) entry which is preliminary data.</text>
</comment>
<protein>
    <submittedName>
        <fullName evidence="2">Metallophosphoesterase</fullName>
    </submittedName>
</protein>
<sequence>MRLFAISDIHIDYPDNAQWVEQVSDADYRDDILILAGDLTEDRRLLAWCLGRFAAKFRQVLFVPGNHDLWVRHEPADMCSLRKFEHVVDIATEAGVSMYTYRYGNTVIVPLLGWYDYSFGTPDSDLGKLWMDYRACRWPEGFDPARVTEHFLDLNPETVPHPRPGERVVTFSHFLPRIDLIPFFVPRAMRHLDPVLGSTGIERQLRALGSHLHIYGHSHINRRVRLDGVTYINNAFGYPQEGAIAARRLIEIIDET</sequence>
<dbReference type="SUPFAM" id="SSF56300">
    <property type="entry name" value="Metallo-dependent phosphatases"/>
    <property type="match status" value="1"/>
</dbReference>
<feature type="domain" description="Calcineurin-like phosphoesterase" evidence="1">
    <location>
        <begin position="1"/>
        <end position="220"/>
    </location>
</feature>
<keyword evidence="3" id="KW-1185">Reference proteome</keyword>
<accession>A0ABP9BN69</accession>
<dbReference type="Pfam" id="PF00149">
    <property type="entry name" value="Metallophos"/>
    <property type="match status" value="1"/>
</dbReference>
<dbReference type="InterPro" id="IPR052963">
    <property type="entry name" value="Pantetheine_PDE"/>
</dbReference>
<dbReference type="Proteomes" id="UP001499959">
    <property type="component" value="Unassembled WGS sequence"/>
</dbReference>
<dbReference type="CDD" id="cd00838">
    <property type="entry name" value="MPP_superfamily"/>
    <property type="match status" value="1"/>
</dbReference>
<proteinExistence type="predicted"/>
<reference evidence="3" key="1">
    <citation type="journal article" date="2019" name="Int. J. Syst. Evol. Microbiol.">
        <title>The Global Catalogue of Microorganisms (GCM) 10K type strain sequencing project: providing services to taxonomists for standard genome sequencing and annotation.</title>
        <authorList>
            <consortium name="The Broad Institute Genomics Platform"/>
            <consortium name="The Broad Institute Genome Sequencing Center for Infectious Disease"/>
            <person name="Wu L."/>
            <person name="Ma J."/>
        </authorList>
    </citation>
    <scope>NUCLEOTIDE SEQUENCE [LARGE SCALE GENOMIC DNA]</scope>
    <source>
        <strain evidence="3">JCM 18204</strain>
    </source>
</reference>
<name>A0ABP9BN69_9GAMM</name>
<evidence type="ECO:0000259" key="1">
    <source>
        <dbReference type="Pfam" id="PF00149"/>
    </source>
</evidence>
<dbReference type="PANTHER" id="PTHR36492">
    <property type="match status" value="1"/>
</dbReference>